<dbReference type="GO" id="GO:0004564">
    <property type="term" value="F:beta-fructofuranosidase activity"/>
    <property type="evidence" value="ECO:0007669"/>
    <property type="project" value="UniProtKB-EC"/>
</dbReference>
<dbReference type="WBParaSite" id="ACRNAN_scaffold2335.g25940.t1">
    <property type="protein sequence ID" value="ACRNAN_scaffold2335.g25940.t1"/>
    <property type="gene ID" value="ACRNAN_scaffold2335.g25940"/>
</dbReference>
<evidence type="ECO:0000259" key="6">
    <source>
        <dbReference type="Pfam" id="PF08244"/>
    </source>
</evidence>
<protein>
    <recommendedName>
        <fullName evidence="4">Sucrose-6-phosphate hydrolase</fullName>
        <ecNumber evidence="4">3.2.1.26</ecNumber>
    </recommendedName>
</protein>
<dbReference type="SMART" id="SM00640">
    <property type="entry name" value="Glyco_32"/>
    <property type="match status" value="1"/>
</dbReference>
<name>A0A914DF70_9BILA</name>
<dbReference type="NCBIfam" id="TIGR01322">
    <property type="entry name" value="scrB_fam"/>
    <property type="match status" value="1"/>
</dbReference>
<dbReference type="SUPFAM" id="SSF49899">
    <property type="entry name" value="Concanavalin A-like lectins/glucanases"/>
    <property type="match status" value="1"/>
</dbReference>
<dbReference type="CDD" id="cd08996">
    <property type="entry name" value="GH32_FFase"/>
    <property type="match status" value="1"/>
</dbReference>
<evidence type="ECO:0000313" key="8">
    <source>
        <dbReference type="WBParaSite" id="ACRNAN_scaffold2335.g25940.t1"/>
    </source>
</evidence>
<dbReference type="Proteomes" id="UP000887540">
    <property type="component" value="Unplaced"/>
</dbReference>
<evidence type="ECO:0000256" key="2">
    <source>
        <dbReference type="ARBA" id="ARBA00022801"/>
    </source>
</evidence>
<dbReference type="PANTHER" id="PTHR43101:SF1">
    <property type="entry name" value="BETA-FRUCTOSIDASE"/>
    <property type="match status" value="1"/>
</dbReference>
<evidence type="ECO:0000259" key="5">
    <source>
        <dbReference type="Pfam" id="PF00251"/>
    </source>
</evidence>
<keyword evidence="3 4" id="KW-0326">Glycosidase</keyword>
<dbReference type="SUPFAM" id="SSF75005">
    <property type="entry name" value="Arabinanase/levansucrase/invertase"/>
    <property type="match status" value="1"/>
</dbReference>
<dbReference type="InterPro" id="IPR001362">
    <property type="entry name" value="Glyco_hydro_32"/>
</dbReference>
<dbReference type="Pfam" id="PF00251">
    <property type="entry name" value="Glyco_hydro_32N"/>
    <property type="match status" value="1"/>
</dbReference>
<dbReference type="InterPro" id="IPR013148">
    <property type="entry name" value="Glyco_hydro_32_N"/>
</dbReference>
<dbReference type="AlphaFoldDB" id="A0A914DF70"/>
<evidence type="ECO:0000313" key="7">
    <source>
        <dbReference type="Proteomes" id="UP000887540"/>
    </source>
</evidence>
<dbReference type="InterPro" id="IPR006232">
    <property type="entry name" value="Suc6P_hydrolase"/>
</dbReference>
<dbReference type="InterPro" id="IPR013189">
    <property type="entry name" value="Glyco_hydro_32_C"/>
</dbReference>
<feature type="domain" description="Glycosyl hydrolase family 32 N-terminal" evidence="5">
    <location>
        <begin position="26"/>
        <end position="332"/>
    </location>
</feature>
<reference evidence="8" key="1">
    <citation type="submission" date="2022-11" db="UniProtKB">
        <authorList>
            <consortium name="WormBaseParasite"/>
        </authorList>
    </citation>
    <scope>IDENTIFICATION</scope>
</reference>
<keyword evidence="7" id="KW-1185">Reference proteome</keyword>
<dbReference type="GO" id="GO:0005975">
    <property type="term" value="P:carbohydrate metabolic process"/>
    <property type="evidence" value="ECO:0007669"/>
    <property type="project" value="InterPro"/>
</dbReference>
<dbReference type="EC" id="3.2.1.26" evidence="4"/>
<evidence type="ECO:0000256" key="3">
    <source>
        <dbReference type="ARBA" id="ARBA00023295"/>
    </source>
</evidence>
<accession>A0A914DF70</accession>
<proteinExistence type="inferred from homology"/>
<evidence type="ECO:0000256" key="4">
    <source>
        <dbReference type="RuleBase" id="RU362110"/>
    </source>
</evidence>
<keyword evidence="2 4" id="KW-0378">Hydrolase</keyword>
<dbReference type="Gene3D" id="2.115.10.20">
    <property type="entry name" value="Glycosyl hydrolase domain, family 43"/>
    <property type="match status" value="1"/>
</dbReference>
<comment type="similarity">
    <text evidence="1 4">Belongs to the glycosyl hydrolase 32 family.</text>
</comment>
<sequence length="477" mass="53651">MIFIVIFVGKTSAINVTNNRYRLNYHIMSPGGWINDPNGLSYFNGQYHVFFQYNPDSSSWGPMHWGHVVSTDLVHWKYLPIALYPDHSYDKDGCFSGSAIVNNGVLSLVYTGNVNNGSFDGGFYQIVNIATSTDGVNFQKFSGNPVIATWPVDGTNNFRDPKVWQNNGTFYVVLGNQSKDRHGRVVLYKSSDLKTWTYVGVLAEYNNDNTGTMWECPNFFSLGGKYALLFSPQGIERDGDRFGNLDVNGYFIGDYQYATNEFTHGPFYEIDLGHDFYAAQMFQAPDGRSILIGWMDMWGAQFPEQPDGWAGALTIPRELTLSADGTRINMSPIAELLTLRGNQYINSNIEVDGVYNTNIPLGSTEILLQIALVNVQARKVGLKFPLNNGELRVYYDKQTQKLVVSRKKVVRQVAINNISVLNLRIFVDRSSIEVFANNGSAVFTSRFYVDYIPNLSLFAEYGVANLSLQAFSLNKIW</sequence>
<dbReference type="InterPro" id="IPR051214">
    <property type="entry name" value="GH32_Enzymes"/>
</dbReference>
<feature type="domain" description="Glycosyl hydrolase family 32 C-terminal" evidence="6">
    <location>
        <begin position="335"/>
        <end position="467"/>
    </location>
</feature>
<dbReference type="GO" id="GO:0005737">
    <property type="term" value="C:cytoplasm"/>
    <property type="evidence" value="ECO:0007669"/>
    <property type="project" value="InterPro"/>
</dbReference>
<dbReference type="Gene3D" id="2.60.120.560">
    <property type="entry name" value="Exo-inulinase, domain 1"/>
    <property type="match status" value="1"/>
</dbReference>
<evidence type="ECO:0000256" key="1">
    <source>
        <dbReference type="ARBA" id="ARBA00009902"/>
    </source>
</evidence>
<comment type="catalytic activity">
    <reaction evidence="4">
        <text>Hydrolysis of terminal non-reducing beta-D-fructofuranoside residues in beta-D-fructofuranosides.</text>
        <dbReference type="EC" id="3.2.1.26"/>
    </reaction>
</comment>
<dbReference type="Pfam" id="PF08244">
    <property type="entry name" value="Glyco_hydro_32C"/>
    <property type="match status" value="1"/>
</dbReference>
<dbReference type="InterPro" id="IPR013320">
    <property type="entry name" value="ConA-like_dom_sf"/>
</dbReference>
<organism evidence="7 8">
    <name type="scientific">Acrobeloides nanus</name>
    <dbReference type="NCBI Taxonomy" id="290746"/>
    <lineage>
        <taxon>Eukaryota</taxon>
        <taxon>Metazoa</taxon>
        <taxon>Ecdysozoa</taxon>
        <taxon>Nematoda</taxon>
        <taxon>Chromadorea</taxon>
        <taxon>Rhabditida</taxon>
        <taxon>Tylenchina</taxon>
        <taxon>Cephalobomorpha</taxon>
        <taxon>Cephaloboidea</taxon>
        <taxon>Cephalobidae</taxon>
        <taxon>Acrobeloides</taxon>
    </lineage>
</organism>
<dbReference type="PANTHER" id="PTHR43101">
    <property type="entry name" value="BETA-FRUCTOSIDASE"/>
    <property type="match status" value="1"/>
</dbReference>
<dbReference type="InterPro" id="IPR023296">
    <property type="entry name" value="Glyco_hydro_beta-prop_sf"/>
</dbReference>